<dbReference type="EMBL" id="JAVHNS010000001">
    <property type="protein sequence ID" value="KAK6363655.1"/>
    <property type="molecule type" value="Genomic_DNA"/>
</dbReference>
<accession>A0AAV9VR66</accession>
<dbReference type="Proteomes" id="UP001373714">
    <property type="component" value="Unassembled WGS sequence"/>
</dbReference>
<feature type="region of interest" description="Disordered" evidence="1">
    <location>
        <begin position="324"/>
        <end position="357"/>
    </location>
</feature>
<feature type="compositionally biased region" description="Acidic residues" evidence="1">
    <location>
        <begin position="451"/>
        <end position="467"/>
    </location>
</feature>
<dbReference type="AlphaFoldDB" id="A0AAV9VR66"/>
<feature type="compositionally biased region" description="Acidic residues" evidence="1">
    <location>
        <begin position="499"/>
        <end position="519"/>
    </location>
</feature>
<protein>
    <submittedName>
        <fullName evidence="2">Uncharacterized protein</fullName>
    </submittedName>
</protein>
<evidence type="ECO:0000313" key="2">
    <source>
        <dbReference type="EMBL" id="KAK6363655.1"/>
    </source>
</evidence>
<feature type="compositionally biased region" description="Polar residues" evidence="1">
    <location>
        <begin position="186"/>
        <end position="198"/>
    </location>
</feature>
<name>A0AAV9VR66_9PEZI</name>
<gene>
    <name evidence="2" type="ORF">TWF730_001076</name>
</gene>
<feature type="compositionally biased region" description="Low complexity" evidence="1">
    <location>
        <begin position="73"/>
        <end position="82"/>
    </location>
</feature>
<proteinExistence type="predicted"/>
<evidence type="ECO:0000256" key="1">
    <source>
        <dbReference type="SAM" id="MobiDB-lite"/>
    </source>
</evidence>
<feature type="compositionally biased region" description="Polar residues" evidence="1">
    <location>
        <begin position="575"/>
        <end position="586"/>
    </location>
</feature>
<sequence length="586" mass="63790">MSRRTSSFFEQDHAADRPDGSRPAFRRNHTNAGNSGVPKPLAGQPLKKTVSDPATLKARERSGSFSHRKPTVTATTSAAAHTSRNKAGPVDAASKYPVTSIARNDAPEVGITAPVDSSPPQPLPTVKENEKLQDSRLSIKDKIPSDRIDKTPAPKKHTRFAVGPPSVGYPKDVPCTPQHRFALNDLLTQANTTPSASKSTEEASPEVRVSWRSSPKKLQGRKAADRISMHKKRARSSSPVTTPRPSKRAQEQLAFDISSPALKTPMANPFEDAWSKRLQDFPSAGVSAVKGEGFLDLSSPSAPLAVFDSPSAFRRSLSAPTKRLRLAADKSKDTDIPQAKNIRKLGRRGGSVRNPANERVSSLLARLQENTKVAALQKSETVPASIDSSLYRYDDASASIEDLITPPVDDKGPWERETSVVPSRRSVSVMPASELRQIKESSSAPVRVESASDDYGLDDDDDDEMFELVESTCRHAEPDQEDDDEETIEKPKAQNNDNNGDESDDYGLNDLDDDDDWEADIAKAVAGDETPKASVHNPKSPVSPSPRKRSKSPIAVLSDDDDYGSEFDPDEIVVSSHTSIDFNEPY</sequence>
<feature type="region of interest" description="Disordered" evidence="1">
    <location>
        <begin position="402"/>
        <end position="586"/>
    </location>
</feature>
<feature type="compositionally biased region" description="Basic and acidic residues" evidence="1">
    <location>
        <begin position="326"/>
        <end position="335"/>
    </location>
</feature>
<feature type="region of interest" description="Disordered" evidence="1">
    <location>
        <begin position="1"/>
        <end position="262"/>
    </location>
</feature>
<reference evidence="2 3" key="1">
    <citation type="submission" date="2019-10" db="EMBL/GenBank/DDBJ databases">
        <authorList>
            <person name="Palmer J.M."/>
        </authorList>
    </citation>
    <scope>NUCLEOTIDE SEQUENCE [LARGE SCALE GENOMIC DNA]</scope>
    <source>
        <strain evidence="2 3">TWF730</strain>
    </source>
</reference>
<feature type="compositionally biased region" description="Low complexity" evidence="1">
    <location>
        <begin position="419"/>
        <end position="429"/>
    </location>
</feature>
<evidence type="ECO:0000313" key="3">
    <source>
        <dbReference type="Proteomes" id="UP001373714"/>
    </source>
</evidence>
<feature type="compositionally biased region" description="Basic and acidic residues" evidence="1">
    <location>
        <begin position="10"/>
        <end position="20"/>
    </location>
</feature>
<feature type="compositionally biased region" description="Acidic residues" evidence="1">
    <location>
        <begin position="558"/>
        <end position="571"/>
    </location>
</feature>
<comment type="caution">
    <text evidence="2">The sequence shown here is derived from an EMBL/GenBank/DDBJ whole genome shotgun (WGS) entry which is preliminary data.</text>
</comment>
<organism evidence="2 3">
    <name type="scientific">Orbilia blumenaviensis</name>
    <dbReference type="NCBI Taxonomy" id="1796055"/>
    <lineage>
        <taxon>Eukaryota</taxon>
        <taxon>Fungi</taxon>
        <taxon>Dikarya</taxon>
        <taxon>Ascomycota</taxon>
        <taxon>Pezizomycotina</taxon>
        <taxon>Orbiliomycetes</taxon>
        <taxon>Orbiliales</taxon>
        <taxon>Orbiliaceae</taxon>
        <taxon>Orbilia</taxon>
    </lineage>
</organism>
<keyword evidence="3" id="KW-1185">Reference proteome</keyword>
<feature type="compositionally biased region" description="Basic and acidic residues" evidence="1">
    <location>
        <begin position="408"/>
        <end position="418"/>
    </location>
</feature>
<feature type="compositionally biased region" description="Basic and acidic residues" evidence="1">
    <location>
        <begin position="127"/>
        <end position="152"/>
    </location>
</feature>